<feature type="transmembrane region" description="Helical" evidence="5">
    <location>
        <begin position="106"/>
        <end position="126"/>
    </location>
</feature>
<protein>
    <submittedName>
        <fullName evidence="6">CvpA family protein</fullName>
    </submittedName>
</protein>
<evidence type="ECO:0000256" key="1">
    <source>
        <dbReference type="ARBA" id="ARBA00004141"/>
    </source>
</evidence>
<evidence type="ECO:0000256" key="4">
    <source>
        <dbReference type="ARBA" id="ARBA00023136"/>
    </source>
</evidence>
<evidence type="ECO:0000256" key="5">
    <source>
        <dbReference type="SAM" id="Phobius"/>
    </source>
</evidence>
<proteinExistence type="predicted"/>
<sequence length="193" mass="20431">MEQGIAGFDLFALAILFVSGVLALLRGFVREALTVTAFVAAALAALWTRPVFAGLMQGVIASDLLANLIVLGVVFLLVYLAVSFVTSSLQKGVKSGEDVTVIDRTAGFVFGLARGLVLLGLLVLVFKNTLPGAEPSWLTRAQVYPVANATANLLQSLAPEGSWARDGAADGQRRDVDDDELGRLIERTIDGSR</sequence>
<reference evidence="6 7" key="1">
    <citation type="submission" date="2019-09" db="EMBL/GenBank/DDBJ databases">
        <authorList>
            <person name="Kevbrin V."/>
            <person name="Grouzdev D.S."/>
        </authorList>
    </citation>
    <scope>NUCLEOTIDE SEQUENCE [LARGE SCALE GENOMIC DNA]</scope>
    <source>
        <strain evidence="6 7">G-192</strain>
    </source>
</reference>
<dbReference type="RefSeq" id="WP_150022184.1">
    <property type="nucleotide sequence ID" value="NZ_VWOJ01000001.1"/>
</dbReference>
<gene>
    <name evidence="6" type="ORF">F1654_03980</name>
</gene>
<feature type="transmembrane region" description="Helical" evidence="5">
    <location>
        <begin position="6"/>
        <end position="25"/>
    </location>
</feature>
<keyword evidence="7" id="KW-1185">Reference proteome</keyword>
<dbReference type="InterPro" id="IPR003825">
    <property type="entry name" value="Colicin-V_CvpA"/>
</dbReference>
<evidence type="ECO:0000256" key="2">
    <source>
        <dbReference type="ARBA" id="ARBA00022692"/>
    </source>
</evidence>
<dbReference type="PANTHER" id="PTHR36926:SF1">
    <property type="entry name" value="COLICIN V PRODUCTION PROTEIN"/>
    <property type="match status" value="1"/>
</dbReference>
<comment type="caution">
    <text evidence="6">The sequence shown here is derived from an EMBL/GenBank/DDBJ whole genome shotgun (WGS) entry which is preliminary data.</text>
</comment>
<dbReference type="AlphaFoldDB" id="A0A5M6ZK07"/>
<name>A0A5M6ZK07_9PROT</name>
<keyword evidence="2 5" id="KW-0812">Transmembrane</keyword>
<evidence type="ECO:0000256" key="3">
    <source>
        <dbReference type="ARBA" id="ARBA00022989"/>
    </source>
</evidence>
<dbReference type="InterPro" id="IPR052719">
    <property type="entry name" value="CvpA-like"/>
</dbReference>
<feature type="transmembrane region" description="Helical" evidence="5">
    <location>
        <begin position="64"/>
        <end position="85"/>
    </location>
</feature>
<dbReference type="EMBL" id="VWOJ01000001">
    <property type="protein sequence ID" value="KAA5805153.1"/>
    <property type="molecule type" value="Genomic_DNA"/>
</dbReference>
<dbReference type="GO" id="GO:0009403">
    <property type="term" value="P:toxin biosynthetic process"/>
    <property type="evidence" value="ECO:0007669"/>
    <property type="project" value="InterPro"/>
</dbReference>
<keyword evidence="3 5" id="KW-1133">Transmembrane helix</keyword>
<organism evidence="6 7">
    <name type="scientific">Alkalicaulis satelles</name>
    <dbReference type="NCBI Taxonomy" id="2609175"/>
    <lineage>
        <taxon>Bacteria</taxon>
        <taxon>Pseudomonadati</taxon>
        <taxon>Pseudomonadota</taxon>
        <taxon>Alphaproteobacteria</taxon>
        <taxon>Maricaulales</taxon>
        <taxon>Maricaulaceae</taxon>
        <taxon>Alkalicaulis</taxon>
    </lineage>
</organism>
<accession>A0A5M6ZK07</accession>
<dbReference type="GO" id="GO:0016020">
    <property type="term" value="C:membrane"/>
    <property type="evidence" value="ECO:0007669"/>
    <property type="project" value="UniProtKB-SubCell"/>
</dbReference>
<feature type="transmembrane region" description="Helical" evidence="5">
    <location>
        <begin position="32"/>
        <end position="52"/>
    </location>
</feature>
<evidence type="ECO:0000313" key="7">
    <source>
        <dbReference type="Proteomes" id="UP000325122"/>
    </source>
</evidence>
<dbReference type="Proteomes" id="UP000325122">
    <property type="component" value="Unassembled WGS sequence"/>
</dbReference>
<evidence type="ECO:0000313" key="6">
    <source>
        <dbReference type="EMBL" id="KAA5805153.1"/>
    </source>
</evidence>
<dbReference type="PANTHER" id="PTHR36926">
    <property type="entry name" value="COLICIN V PRODUCTION PROTEIN"/>
    <property type="match status" value="1"/>
</dbReference>
<dbReference type="Pfam" id="PF02674">
    <property type="entry name" value="Colicin_V"/>
    <property type="match status" value="1"/>
</dbReference>
<keyword evidence="4 5" id="KW-0472">Membrane</keyword>
<comment type="subcellular location">
    <subcellularLocation>
        <location evidence="1">Membrane</location>
        <topology evidence="1">Multi-pass membrane protein</topology>
    </subcellularLocation>
</comment>